<sequence length="156" mass="17412">MLTSQPLFLHPRLLCLHPLCPHPLNQITQQPIHYLVSLFVLVQTLLVILTTHSSSYLCTTARASSHQMRVPVHIEQIGDKVTAHIAHWSVIACIFVISVSGMCRKLGAAVGAYDAAGEIRSRFIYQELLAAFDSFKLDNWPSMCVYNCGKQHLSTI</sequence>
<comment type="caution">
    <text evidence="1">The sequence shown here is derived from an EMBL/GenBank/DDBJ whole genome shotgun (WGS) entry which is preliminary data.</text>
</comment>
<keyword evidence="2" id="KW-1185">Reference proteome</keyword>
<dbReference type="EMBL" id="REGN01007460">
    <property type="protein sequence ID" value="RNA06200.1"/>
    <property type="molecule type" value="Genomic_DNA"/>
</dbReference>
<reference evidence="1 2" key="1">
    <citation type="journal article" date="2018" name="Sci. Rep.">
        <title>Genomic signatures of local adaptation to the degree of environmental predictability in rotifers.</title>
        <authorList>
            <person name="Franch-Gras L."/>
            <person name="Hahn C."/>
            <person name="Garcia-Roger E.M."/>
            <person name="Carmona M.J."/>
            <person name="Serra M."/>
            <person name="Gomez A."/>
        </authorList>
    </citation>
    <scope>NUCLEOTIDE SEQUENCE [LARGE SCALE GENOMIC DNA]</scope>
    <source>
        <strain evidence="1">HYR1</strain>
    </source>
</reference>
<dbReference type="Proteomes" id="UP000276133">
    <property type="component" value="Unassembled WGS sequence"/>
</dbReference>
<proteinExistence type="predicted"/>
<protein>
    <submittedName>
        <fullName evidence="1">Uncharacterized protein</fullName>
    </submittedName>
</protein>
<organism evidence="1 2">
    <name type="scientific">Brachionus plicatilis</name>
    <name type="common">Marine rotifer</name>
    <name type="synonym">Brachionus muelleri</name>
    <dbReference type="NCBI Taxonomy" id="10195"/>
    <lineage>
        <taxon>Eukaryota</taxon>
        <taxon>Metazoa</taxon>
        <taxon>Spiralia</taxon>
        <taxon>Gnathifera</taxon>
        <taxon>Rotifera</taxon>
        <taxon>Eurotatoria</taxon>
        <taxon>Monogononta</taxon>
        <taxon>Pseudotrocha</taxon>
        <taxon>Ploima</taxon>
        <taxon>Brachionidae</taxon>
        <taxon>Brachionus</taxon>
    </lineage>
</organism>
<name>A0A3M7Q464_BRAPC</name>
<accession>A0A3M7Q464</accession>
<dbReference type="AlphaFoldDB" id="A0A3M7Q464"/>
<evidence type="ECO:0000313" key="1">
    <source>
        <dbReference type="EMBL" id="RNA06200.1"/>
    </source>
</evidence>
<evidence type="ECO:0000313" key="2">
    <source>
        <dbReference type="Proteomes" id="UP000276133"/>
    </source>
</evidence>
<gene>
    <name evidence="1" type="ORF">BpHYR1_029092</name>
</gene>